<dbReference type="InterPro" id="IPR003169">
    <property type="entry name" value="GYF"/>
</dbReference>
<feature type="domain" description="GYF" evidence="2">
    <location>
        <begin position="480"/>
        <end position="536"/>
    </location>
</feature>
<comment type="caution">
    <text evidence="3">The sequence shown here is derived from an EMBL/GenBank/DDBJ whole genome shotgun (WGS) entry which is preliminary data.</text>
</comment>
<dbReference type="InterPro" id="IPR035445">
    <property type="entry name" value="GYF-like_dom_sf"/>
</dbReference>
<organism evidence="3 4">
    <name type="scientific">Prymnesium parvum</name>
    <name type="common">Toxic golden alga</name>
    <dbReference type="NCBI Taxonomy" id="97485"/>
    <lineage>
        <taxon>Eukaryota</taxon>
        <taxon>Haptista</taxon>
        <taxon>Haptophyta</taxon>
        <taxon>Prymnesiophyceae</taxon>
        <taxon>Prymnesiales</taxon>
        <taxon>Prymnesiaceae</taxon>
        <taxon>Prymnesium</taxon>
    </lineage>
</organism>
<dbReference type="PANTHER" id="PTHR46695:SF5">
    <property type="entry name" value="RNA POLYMERASE-ASSOCIATED PROTEIN RTF1 HOMOLOG"/>
    <property type="match status" value="1"/>
</dbReference>
<name>A0AB34K0K3_PRYPA</name>
<gene>
    <name evidence="3" type="ORF">AB1Y20_015376</name>
</gene>
<feature type="domain" description="GYF" evidence="2">
    <location>
        <begin position="399"/>
        <end position="447"/>
    </location>
</feature>
<dbReference type="AlphaFoldDB" id="A0AB34K0K3"/>
<feature type="domain" description="GYF" evidence="2">
    <location>
        <begin position="314"/>
        <end position="364"/>
    </location>
</feature>
<evidence type="ECO:0000259" key="2">
    <source>
        <dbReference type="PROSITE" id="PS50829"/>
    </source>
</evidence>
<dbReference type="SUPFAM" id="SSF55277">
    <property type="entry name" value="GYF domain"/>
    <property type="match status" value="5"/>
</dbReference>
<evidence type="ECO:0000313" key="4">
    <source>
        <dbReference type="Proteomes" id="UP001515480"/>
    </source>
</evidence>
<feature type="region of interest" description="Disordered" evidence="1">
    <location>
        <begin position="243"/>
        <end position="304"/>
    </location>
</feature>
<accession>A0AB34K0K3</accession>
<evidence type="ECO:0000313" key="3">
    <source>
        <dbReference type="EMBL" id="KAL1526673.1"/>
    </source>
</evidence>
<feature type="compositionally biased region" description="Low complexity" evidence="1">
    <location>
        <begin position="261"/>
        <end position="295"/>
    </location>
</feature>
<feature type="domain" description="GYF" evidence="2">
    <location>
        <begin position="186"/>
        <end position="242"/>
    </location>
</feature>
<dbReference type="EMBL" id="JBGBPQ010000003">
    <property type="protein sequence ID" value="KAL1526673.1"/>
    <property type="molecule type" value="Genomic_DNA"/>
</dbReference>
<proteinExistence type="predicted"/>
<keyword evidence="4" id="KW-1185">Reference proteome</keyword>
<reference evidence="3 4" key="1">
    <citation type="journal article" date="2024" name="Science">
        <title>Giant polyketide synthase enzymes in the biosynthesis of giant marine polyether toxins.</title>
        <authorList>
            <person name="Fallon T.R."/>
            <person name="Shende V.V."/>
            <person name="Wierzbicki I.H."/>
            <person name="Pendleton A.L."/>
            <person name="Watervoot N.F."/>
            <person name="Auber R.P."/>
            <person name="Gonzalez D.J."/>
            <person name="Wisecaver J.H."/>
            <person name="Moore B.S."/>
        </authorList>
    </citation>
    <scope>NUCLEOTIDE SEQUENCE [LARGE SCALE GENOMIC DNA]</scope>
    <source>
        <strain evidence="3 4">12B1</strain>
    </source>
</reference>
<evidence type="ECO:0000256" key="1">
    <source>
        <dbReference type="SAM" id="MobiDB-lite"/>
    </source>
</evidence>
<sequence>MGWLYVDAVGAECGPCSAEVLAAMVLSGELGETSLVRHADAALKYKQFVSYKELRETLQTLRSEATQPDPKEGDAMGSLEESEPPQVDEWYYRDDGDNARGPLSLQQMRELVGSGMLFPPRDVRKGSEGPYIDLGSWAELWPPDGQGDGLGLADPEGGDGCADYWQGPSWEAEGENGDDAEWDAPEAEWVYLDDSDAVQGPFVTSELRGWLEEGLLDYSRLVNLAGGESSGFRPAAEWAELHAAPREASSSPAAVEEHQEASAAEATAQTQSADAELADAVPSVAPEASSSTAPPGDGEPSSLALPATASVHAPSEWVYVDDNGAEQGPFTTAKLLSWLKRGLLTAERQVRPANSGAEGLRPMGSCGEFAEFARSELAADAQAVVAKPQTAAVAEEELEALWEYADDRGRVQGPFSARKLLGWVEKGALKPDRKVRRHGATDFVPLGSVAPFSVSITSALPAPPPLQPSLGGQGGGVVETPLWIYEDAQGVEQGPFTATMMMQWHQHHFLPSTTRVRHVRDPVGAYKLLGAVPLLGGRVAPPDPVANPTDSQTQVIVDAVEHSLSAPKRGYEDYVAKGTWVNGRFVPAERAGDAHFTSKGLAPDRAGRMMAHYFDHDNWQEEMNARKAAAKGKKKAKLG</sequence>
<dbReference type="Gene3D" id="3.30.1490.40">
    <property type="match status" value="4"/>
</dbReference>
<dbReference type="PROSITE" id="PS50829">
    <property type="entry name" value="GYF"/>
    <property type="match status" value="4"/>
</dbReference>
<feature type="region of interest" description="Disordered" evidence="1">
    <location>
        <begin position="60"/>
        <end position="98"/>
    </location>
</feature>
<dbReference type="PANTHER" id="PTHR46695">
    <property type="entry name" value="ZINC FINGER CCCH DOMAIN-CONTAINING PROTEIN 44-RELATED"/>
    <property type="match status" value="1"/>
</dbReference>
<protein>
    <recommendedName>
        <fullName evidence="2">GYF domain-containing protein</fullName>
    </recommendedName>
</protein>
<dbReference type="Proteomes" id="UP001515480">
    <property type="component" value="Unassembled WGS sequence"/>
</dbReference>
<dbReference type="SMART" id="SM00444">
    <property type="entry name" value="GYF"/>
    <property type="match status" value="4"/>
</dbReference>
<dbReference type="Pfam" id="PF02213">
    <property type="entry name" value="GYF"/>
    <property type="match status" value="4"/>
</dbReference>